<dbReference type="InterPro" id="IPR010310">
    <property type="entry name" value="T7SS_ESAT-6-like"/>
</dbReference>
<protein>
    <recommendedName>
        <fullName evidence="1">ESAT-6-like protein</fullName>
    </recommendedName>
</protein>
<name>A0ABV6PB71_9MICC</name>
<dbReference type="EMBL" id="JBHLUB010000026">
    <property type="protein sequence ID" value="MFC0581826.1"/>
    <property type="molecule type" value="Genomic_DNA"/>
</dbReference>
<organism evidence="2 3">
    <name type="scientific">Micrococcoides hystricis</name>
    <dbReference type="NCBI Taxonomy" id="1572761"/>
    <lineage>
        <taxon>Bacteria</taxon>
        <taxon>Bacillati</taxon>
        <taxon>Actinomycetota</taxon>
        <taxon>Actinomycetes</taxon>
        <taxon>Micrococcales</taxon>
        <taxon>Micrococcaceae</taxon>
        <taxon>Micrococcoides</taxon>
    </lineage>
</organism>
<dbReference type="Gene3D" id="1.10.287.1060">
    <property type="entry name" value="ESAT-6-like"/>
    <property type="match status" value="1"/>
</dbReference>
<evidence type="ECO:0000313" key="2">
    <source>
        <dbReference type="EMBL" id="MFC0581826.1"/>
    </source>
</evidence>
<comment type="caution">
    <text evidence="2">The sequence shown here is derived from an EMBL/GenBank/DDBJ whole genome shotgun (WGS) entry which is preliminary data.</text>
</comment>
<proteinExistence type="inferred from homology"/>
<dbReference type="RefSeq" id="WP_377458528.1">
    <property type="nucleotide sequence ID" value="NZ_JBHLUB010000026.1"/>
</dbReference>
<sequence>MTSFQVDAADLQSKSAAVQGSISRLQTEVNTMDANLRLLKDSWRGQAANNFMSVLSQWRATQAKVEESLGSIRTALASASKQYAEAERANAAMFKF</sequence>
<dbReference type="NCBIfam" id="TIGR03930">
    <property type="entry name" value="WXG100_ESAT6"/>
    <property type="match status" value="1"/>
</dbReference>
<dbReference type="Proteomes" id="UP001589862">
    <property type="component" value="Unassembled WGS sequence"/>
</dbReference>
<dbReference type="SUPFAM" id="SSF140453">
    <property type="entry name" value="EsxAB dimer-like"/>
    <property type="match status" value="1"/>
</dbReference>
<accession>A0ABV6PB71</accession>
<comment type="similarity">
    <text evidence="1">Belongs to the WXG100 family.</text>
</comment>
<dbReference type="Pfam" id="PF06013">
    <property type="entry name" value="WXG100"/>
    <property type="match status" value="1"/>
</dbReference>
<evidence type="ECO:0000313" key="3">
    <source>
        <dbReference type="Proteomes" id="UP001589862"/>
    </source>
</evidence>
<gene>
    <name evidence="2" type="ORF">ACFFFR_05450</name>
</gene>
<evidence type="ECO:0000256" key="1">
    <source>
        <dbReference type="RuleBase" id="RU362001"/>
    </source>
</evidence>
<dbReference type="InterPro" id="IPR036689">
    <property type="entry name" value="ESAT-6-like_sf"/>
</dbReference>
<keyword evidence="3" id="KW-1185">Reference proteome</keyword>
<reference evidence="2 3" key="1">
    <citation type="submission" date="2024-09" db="EMBL/GenBank/DDBJ databases">
        <authorList>
            <person name="Sun Q."/>
            <person name="Mori K."/>
        </authorList>
    </citation>
    <scope>NUCLEOTIDE SEQUENCE [LARGE SCALE GENOMIC DNA]</scope>
    <source>
        <strain evidence="2 3">NCAIM B.02604</strain>
    </source>
</reference>